<dbReference type="PANTHER" id="PTHR30055">
    <property type="entry name" value="HTH-TYPE TRANSCRIPTIONAL REGULATOR RUTR"/>
    <property type="match status" value="1"/>
</dbReference>
<dbReference type="InterPro" id="IPR009057">
    <property type="entry name" value="Homeodomain-like_sf"/>
</dbReference>
<organism evidence="3 4">
    <name type="scientific">Amycolatopsis mediterranei (strain U-32)</name>
    <dbReference type="NCBI Taxonomy" id="749927"/>
    <lineage>
        <taxon>Bacteria</taxon>
        <taxon>Bacillati</taxon>
        <taxon>Actinomycetota</taxon>
        <taxon>Actinomycetes</taxon>
        <taxon>Pseudonocardiales</taxon>
        <taxon>Pseudonocardiaceae</taxon>
        <taxon>Amycolatopsis</taxon>
    </lineage>
</organism>
<dbReference type="Pfam" id="PF00440">
    <property type="entry name" value="TetR_N"/>
    <property type="match status" value="1"/>
</dbReference>
<dbReference type="GO" id="GO:0003700">
    <property type="term" value="F:DNA-binding transcription factor activity"/>
    <property type="evidence" value="ECO:0007669"/>
    <property type="project" value="TreeGrafter"/>
</dbReference>
<dbReference type="OrthoDB" id="9806334at2"/>
<proteinExistence type="predicted"/>
<dbReference type="InterPro" id="IPR001647">
    <property type="entry name" value="HTH_TetR"/>
</dbReference>
<dbReference type="PANTHER" id="PTHR30055:SF226">
    <property type="entry name" value="HTH-TYPE TRANSCRIPTIONAL REGULATOR PKSA"/>
    <property type="match status" value="1"/>
</dbReference>
<gene>
    <name evidence="3" type="ordered locus">AMED_1946</name>
</gene>
<evidence type="ECO:0000256" key="1">
    <source>
        <dbReference type="ARBA" id="ARBA00023125"/>
    </source>
</evidence>
<evidence type="ECO:0000313" key="3">
    <source>
        <dbReference type="EMBL" id="ADJ43754.1"/>
    </source>
</evidence>
<dbReference type="GO" id="GO:0000976">
    <property type="term" value="F:transcription cis-regulatory region binding"/>
    <property type="evidence" value="ECO:0007669"/>
    <property type="project" value="TreeGrafter"/>
</dbReference>
<dbReference type="eggNOG" id="COG1309">
    <property type="taxonomic scope" value="Bacteria"/>
</dbReference>
<keyword evidence="1" id="KW-0238">DNA-binding</keyword>
<protein>
    <submittedName>
        <fullName evidence="3">TetR family transcriptional regulator</fullName>
    </submittedName>
</protein>
<name>A0A0H3D0R4_AMYMU</name>
<dbReference type="KEGG" id="amd:AMED_1946"/>
<dbReference type="PATRIC" id="fig|749927.5.peg.2005"/>
<evidence type="ECO:0000259" key="2">
    <source>
        <dbReference type="Pfam" id="PF00440"/>
    </source>
</evidence>
<accession>A0A0H3D0R4</accession>
<dbReference type="InterPro" id="IPR036271">
    <property type="entry name" value="Tet_transcr_reg_TetR-rel_C_sf"/>
</dbReference>
<dbReference type="SUPFAM" id="SSF48498">
    <property type="entry name" value="Tetracyclin repressor-like, C-terminal domain"/>
    <property type="match status" value="1"/>
</dbReference>
<dbReference type="EMBL" id="CP002000">
    <property type="protein sequence ID" value="ADJ43754.1"/>
    <property type="molecule type" value="Genomic_DNA"/>
</dbReference>
<sequence>MLMRARTFTESGRRAQIVRAAIAVIAEAGYLKASFSRIAKHAGLSSTGMISYHFAGKDDLLAACVTEIEEITGAFMQPRIDAAVGHVAQLRAYVEANVDLVGEHPAEVRALIDLIKNAGSRSDAVNGRLALFEEHFRTGQAAGAFGTFDARTAALSFTSGLDAVVATAAADVPEPAELARIGRELADLYVRATAPESTGESE</sequence>
<dbReference type="SUPFAM" id="SSF46689">
    <property type="entry name" value="Homeodomain-like"/>
    <property type="match status" value="1"/>
</dbReference>
<dbReference type="Proteomes" id="UP000000328">
    <property type="component" value="Chromosome"/>
</dbReference>
<dbReference type="InterPro" id="IPR050109">
    <property type="entry name" value="HTH-type_TetR-like_transc_reg"/>
</dbReference>
<feature type="domain" description="HTH tetR-type" evidence="2">
    <location>
        <begin position="17"/>
        <end position="64"/>
    </location>
</feature>
<evidence type="ECO:0000313" key="4">
    <source>
        <dbReference type="Proteomes" id="UP000000328"/>
    </source>
</evidence>
<reference evidence="3 4" key="1">
    <citation type="journal article" date="2010" name="Cell Res.">
        <title>Complete genome sequence of the rifamycin SV-producing Amycolatopsis mediterranei U32 revealed its genetic characteristics in phylogeny and metabolism.</title>
        <authorList>
            <person name="Zhao W."/>
            <person name="Zhong Y."/>
            <person name="Yuan H."/>
            <person name="Wang J."/>
            <person name="Zheng H."/>
            <person name="Wang Y."/>
            <person name="Cen X."/>
            <person name="Xu F."/>
            <person name="Bai J."/>
            <person name="Han X."/>
            <person name="Lu G."/>
            <person name="Zhu Y."/>
            <person name="Shao Z."/>
            <person name="Yan H."/>
            <person name="Li C."/>
            <person name="Peng N."/>
            <person name="Zhang Z."/>
            <person name="Zhang Y."/>
            <person name="Lin W."/>
            <person name="Fan Y."/>
            <person name="Qin Z."/>
            <person name="Hu Y."/>
            <person name="Zhu B."/>
            <person name="Wang S."/>
            <person name="Ding X."/>
            <person name="Zhao G.P."/>
        </authorList>
    </citation>
    <scope>NUCLEOTIDE SEQUENCE [LARGE SCALE GENOMIC DNA]</scope>
    <source>
        <strain evidence="4">U-32</strain>
    </source>
</reference>
<dbReference type="HOGENOM" id="CLU_069356_15_5_11"/>
<dbReference type="AlphaFoldDB" id="A0A0H3D0R4"/>
<dbReference type="Gene3D" id="1.10.357.10">
    <property type="entry name" value="Tetracycline Repressor, domain 2"/>
    <property type="match status" value="1"/>
</dbReference>